<evidence type="ECO:0000256" key="1">
    <source>
        <dbReference type="ARBA" id="ARBA00023015"/>
    </source>
</evidence>
<keyword evidence="6" id="KW-1185">Reference proteome</keyword>
<comment type="caution">
    <text evidence="5">The sequence shown here is derived from an EMBL/GenBank/DDBJ whole genome shotgun (WGS) entry which is preliminary data.</text>
</comment>
<accession>A0ABT7NCG5</accession>
<dbReference type="InterPro" id="IPR036388">
    <property type="entry name" value="WH-like_DNA-bd_sf"/>
</dbReference>
<keyword evidence="1" id="KW-0805">Transcription regulation</keyword>
<dbReference type="RefSeq" id="WP_286660746.1">
    <property type="nucleotide sequence ID" value="NZ_JASZYV010000003.1"/>
</dbReference>
<dbReference type="InterPro" id="IPR023187">
    <property type="entry name" value="Tscrpt_reg_MarR-type_CS"/>
</dbReference>
<reference evidence="5" key="1">
    <citation type="submission" date="2023-06" db="EMBL/GenBank/DDBJ databases">
        <authorList>
            <person name="Jiang Y."/>
            <person name="Liu Q."/>
        </authorList>
    </citation>
    <scope>NUCLEOTIDE SEQUENCE</scope>
    <source>
        <strain evidence="5">CGMCC 1.12089</strain>
    </source>
</reference>
<dbReference type="SMART" id="SM00347">
    <property type="entry name" value="HTH_MARR"/>
    <property type="match status" value="1"/>
</dbReference>
<dbReference type="Gene3D" id="1.10.10.10">
    <property type="entry name" value="Winged helix-like DNA-binding domain superfamily/Winged helix DNA-binding domain"/>
    <property type="match status" value="1"/>
</dbReference>
<dbReference type="PROSITE" id="PS50995">
    <property type="entry name" value="HTH_MARR_2"/>
    <property type="match status" value="1"/>
</dbReference>
<keyword evidence="3" id="KW-0804">Transcription</keyword>
<dbReference type="PANTHER" id="PTHR33164:SF95">
    <property type="entry name" value="TRANSCRIPTIONAL REGULATOR"/>
    <property type="match status" value="1"/>
</dbReference>
<dbReference type="Pfam" id="PF01047">
    <property type="entry name" value="MarR"/>
    <property type="match status" value="1"/>
</dbReference>
<dbReference type="EMBL" id="JASZYV010000003">
    <property type="protein sequence ID" value="MDM0045627.1"/>
    <property type="molecule type" value="Genomic_DNA"/>
</dbReference>
<dbReference type="Proteomes" id="UP001174908">
    <property type="component" value="Unassembled WGS sequence"/>
</dbReference>
<keyword evidence="2" id="KW-0238">DNA-binding</keyword>
<dbReference type="PANTHER" id="PTHR33164">
    <property type="entry name" value="TRANSCRIPTIONAL REGULATOR, MARR FAMILY"/>
    <property type="match status" value="1"/>
</dbReference>
<protein>
    <submittedName>
        <fullName evidence="5">MarR family transcriptional regulator</fullName>
    </submittedName>
</protein>
<sequence>MPSKPAASRTSKARVDLGAQPGHRIRRLQQIAVAVFMQETESAAVTPVQFAVLNTLAEQPGIDQRTLARLVSFDTSTIGGVIDRLEARGALTRNLSPDDRRVRLLHLTDDGRELLAAVTPTMTLAQERILEPLSASEKNQFMALMQRVIAHHEDAQRGE</sequence>
<gene>
    <name evidence="5" type="ORF">QTH91_14125</name>
</gene>
<dbReference type="SUPFAM" id="SSF46785">
    <property type="entry name" value="Winged helix' DNA-binding domain"/>
    <property type="match status" value="1"/>
</dbReference>
<organism evidence="5 6">
    <name type="scientific">Variovorax dokdonensis</name>
    <dbReference type="NCBI Taxonomy" id="344883"/>
    <lineage>
        <taxon>Bacteria</taxon>
        <taxon>Pseudomonadati</taxon>
        <taxon>Pseudomonadota</taxon>
        <taxon>Betaproteobacteria</taxon>
        <taxon>Burkholderiales</taxon>
        <taxon>Comamonadaceae</taxon>
        <taxon>Variovorax</taxon>
    </lineage>
</organism>
<evidence type="ECO:0000256" key="2">
    <source>
        <dbReference type="ARBA" id="ARBA00023125"/>
    </source>
</evidence>
<evidence type="ECO:0000256" key="3">
    <source>
        <dbReference type="ARBA" id="ARBA00023163"/>
    </source>
</evidence>
<proteinExistence type="predicted"/>
<name>A0ABT7NCG5_9BURK</name>
<evidence type="ECO:0000259" key="4">
    <source>
        <dbReference type="PROSITE" id="PS50995"/>
    </source>
</evidence>
<feature type="domain" description="HTH marR-type" evidence="4">
    <location>
        <begin position="21"/>
        <end position="150"/>
    </location>
</feature>
<dbReference type="InterPro" id="IPR039422">
    <property type="entry name" value="MarR/SlyA-like"/>
</dbReference>
<dbReference type="PRINTS" id="PR00598">
    <property type="entry name" value="HTHMARR"/>
</dbReference>
<dbReference type="InterPro" id="IPR000835">
    <property type="entry name" value="HTH_MarR-typ"/>
</dbReference>
<dbReference type="PROSITE" id="PS01117">
    <property type="entry name" value="HTH_MARR_1"/>
    <property type="match status" value="1"/>
</dbReference>
<evidence type="ECO:0000313" key="5">
    <source>
        <dbReference type="EMBL" id="MDM0045627.1"/>
    </source>
</evidence>
<dbReference type="InterPro" id="IPR036390">
    <property type="entry name" value="WH_DNA-bd_sf"/>
</dbReference>
<evidence type="ECO:0000313" key="6">
    <source>
        <dbReference type="Proteomes" id="UP001174908"/>
    </source>
</evidence>